<protein>
    <submittedName>
        <fullName evidence="1">Uncharacterized protein</fullName>
    </submittedName>
</protein>
<keyword evidence="2" id="KW-1185">Reference proteome</keyword>
<reference evidence="1" key="1">
    <citation type="submission" date="2023-03" db="EMBL/GenBank/DDBJ databases">
        <title>Amycolatopsis taiwanensis NBRC 103393.</title>
        <authorList>
            <person name="Ichikawa N."/>
            <person name="Sato H."/>
            <person name="Tonouchi N."/>
        </authorList>
    </citation>
    <scope>NUCLEOTIDE SEQUENCE</scope>
    <source>
        <strain evidence="1">NBRC 103393</strain>
    </source>
</reference>
<evidence type="ECO:0000313" key="1">
    <source>
        <dbReference type="EMBL" id="GLY64371.1"/>
    </source>
</evidence>
<name>A0A9W6VFC3_9PSEU</name>
<dbReference type="EMBL" id="BSTI01000002">
    <property type="protein sequence ID" value="GLY64371.1"/>
    <property type="molecule type" value="Genomic_DNA"/>
</dbReference>
<comment type="caution">
    <text evidence="1">The sequence shown here is derived from an EMBL/GenBank/DDBJ whole genome shotgun (WGS) entry which is preliminary data.</text>
</comment>
<sequence length="85" mass="9464">MSPPQAPEFPVQAPEFRLQAAEFPVQARVSPVQAVEFRFRDTLPRRLGARVPGPCLMLKGDQLMAARCVDDGGVHPRMLKVEPVR</sequence>
<gene>
    <name evidence="1" type="ORF">Atai01_09900</name>
</gene>
<accession>A0A9W6VFC3</accession>
<dbReference type="AlphaFoldDB" id="A0A9W6VFC3"/>
<evidence type="ECO:0000313" key="2">
    <source>
        <dbReference type="Proteomes" id="UP001165136"/>
    </source>
</evidence>
<proteinExistence type="predicted"/>
<organism evidence="1 2">
    <name type="scientific">Amycolatopsis taiwanensis</name>
    <dbReference type="NCBI Taxonomy" id="342230"/>
    <lineage>
        <taxon>Bacteria</taxon>
        <taxon>Bacillati</taxon>
        <taxon>Actinomycetota</taxon>
        <taxon>Actinomycetes</taxon>
        <taxon>Pseudonocardiales</taxon>
        <taxon>Pseudonocardiaceae</taxon>
        <taxon>Amycolatopsis</taxon>
    </lineage>
</organism>
<dbReference type="Proteomes" id="UP001165136">
    <property type="component" value="Unassembled WGS sequence"/>
</dbReference>